<reference evidence="7" key="1">
    <citation type="submission" date="2013-11" db="EMBL/GenBank/DDBJ databases">
        <title>Genome sequence of the fusiform rust pathogen reveals effectors for host alternation and coevolution with pine.</title>
        <authorList>
            <consortium name="DOE Joint Genome Institute"/>
            <person name="Smith K."/>
            <person name="Pendleton A."/>
            <person name="Kubisiak T."/>
            <person name="Anderson C."/>
            <person name="Salamov A."/>
            <person name="Aerts A."/>
            <person name="Riley R."/>
            <person name="Clum A."/>
            <person name="Lindquist E."/>
            <person name="Ence D."/>
            <person name="Campbell M."/>
            <person name="Kronenberg Z."/>
            <person name="Feau N."/>
            <person name="Dhillon B."/>
            <person name="Hamelin R."/>
            <person name="Burleigh J."/>
            <person name="Smith J."/>
            <person name="Yandell M."/>
            <person name="Nelson C."/>
            <person name="Grigoriev I."/>
            <person name="Davis J."/>
        </authorList>
    </citation>
    <scope>NUCLEOTIDE SEQUENCE</scope>
    <source>
        <strain evidence="7">G11</strain>
    </source>
</reference>
<comment type="catalytic activity">
    <reaction evidence="3">
        <text>a diacylglycerol + H2O = a monoacylglycerol + a fatty acid + H(+)</text>
        <dbReference type="Rhea" id="RHEA:32731"/>
        <dbReference type="ChEBI" id="CHEBI:15377"/>
        <dbReference type="ChEBI" id="CHEBI:15378"/>
        <dbReference type="ChEBI" id="CHEBI:17408"/>
        <dbReference type="ChEBI" id="CHEBI:18035"/>
        <dbReference type="ChEBI" id="CHEBI:28868"/>
    </reaction>
</comment>
<dbReference type="InterPro" id="IPR002921">
    <property type="entry name" value="Fungal_lipase-type"/>
</dbReference>
<evidence type="ECO:0000313" key="8">
    <source>
        <dbReference type="Proteomes" id="UP000886653"/>
    </source>
</evidence>
<feature type="chain" id="PRO_5040256593" description="Fungal lipase-type domain-containing protein" evidence="5">
    <location>
        <begin position="32"/>
        <end position="318"/>
    </location>
</feature>
<evidence type="ECO:0000256" key="1">
    <source>
        <dbReference type="ARBA" id="ARBA00023157"/>
    </source>
</evidence>
<feature type="signal peptide" evidence="5">
    <location>
        <begin position="1"/>
        <end position="31"/>
    </location>
</feature>
<sequence length="318" mass="34748">MDYRPIKQLLMPCQAFLSIILLLSNFGLTQAQVTDGASTPNVDANITDPVAIQASITPWYILDPFQQDHIRFHCYLSMAAYGDYASSCPSTFAVQGNDFEILETFSTDAGQAGFTARVPLMDKIVITFRGYQSTKALSWDTVPIDFGHLTPDCNETCTTGKGILDLYNSARIATNDWAIAKAAVNRTGHKFSVTGHAIGGAVAQLAALDLGAQGLVHYAHSQAAPRCMSDTASSILARIFQGESSQHVVANNDFFPHVFPPSPAFTRPSTSVWIFGNRTQYLQSCPYYSENSACLGNGTSFQDHLCVSFFSFFFLAHY</sequence>
<dbReference type="Gene3D" id="3.40.50.1820">
    <property type="entry name" value="alpha/beta hydrolase"/>
    <property type="match status" value="1"/>
</dbReference>
<comment type="caution">
    <text evidence="7">The sequence shown here is derived from an EMBL/GenBank/DDBJ whole genome shotgun (WGS) entry which is preliminary data.</text>
</comment>
<comment type="similarity">
    <text evidence="2">Belongs to the AB hydrolase superfamily. Lipase family. Class 3 subfamily.</text>
</comment>
<dbReference type="PANTHER" id="PTHR45856:SF25">
    <property type="entry name" value="FUNGAL LIPASE-LIKE DOMAIN-CONTAINING PROTEIN"/>
    <property type="match status" value="1"/>
</dbReference>
<evidence type="ECO:0000259" key="6">
    <source>
        <dbReference type="Pfam" id="PF01764"/>
    </source>
</evidence>
<organism evidence="7 8">
    <name type="scientific">Cronartium quercuum f. sp. fusiforme G11</name>
    <dbReference type="NCBI Taxonomy" id="708437"/>
    <lineage>
        <taxon>Eukaryota</taxon>
        <taxon>Fungi</taxon>
        <taxon>Dikarya</taxon>
        <taxon>Basidiomycota</taxon>
        <taxon>Pucciniomycotina</taxon>
        <taxon>Pucciniomycetes</taxon>
        <taxon>Pucciniales</taxon>
        <taxon>Coleosporiaceae</taxon>
        <taxon>Cronartium</taxon>
    </lineage>
</organism>
<name>A0A9P6NWR6_9BASI</name>
<evidence type="ECO:0000256" key="5">
    <source>
        <dbReference type="SAM" id="SignalP"/>
    </source>
</evidence>
<dbReference type="EMBL" id="MU167211">
    <property type="protein sequence ID" value="KAG0151758.1"/>
    <property type="molecule type" value="Genomic_DNA"/>
</dbReference>
<keyword evidence="8" id="KW-1185">Reference proteome</keyword>
<evidence type="ECO:0000256" key="3">
    <source>
        <dbReference type="ARBA" id="ARBA00047591"/>
    </source>
</evidence>
<dbReference type="InterPro" id="IPR029058">
    <property type="entry name" value="AB_hydrolase_fold"/>
</dbReference>
<dbReference type="Pfam" id="PF01764">
    <property type="entry name" value="Lipase_3"/>
    <property type="match status" value="1"/>
</dbReference>
<dbReference type="GO" id="GO:0006629">
    <property type="term" value="P:lipid metabolic process"/>
    <property type="evidence" value="ECO:0007669"/>
    <property type="project" value="InterPro"/>
</dbReference>
<dbReference type="SUPFAM" id="SSF53474">
    <property type="entry name" value="alpha/beta-Hydrolases"/>
    <property type="match status" value="1"/>
</dbReference>
<protein>
    <recommendedName>
        <fullName evidence="6">Fungal lipase-type domain-containing protein</fullName>
    </recommendedName>
</protein>
<evidence type="ECO:0000256" key="4">
    <source>
        <dbReference type="ARBA" id="ARBA00048461"/>
    </source>
</evidence>
<proteinExistence type="inferred from homology"/>
<dbReference type="OrthoDB" id="426718at2759"/>
<feature type="domain" description="Fungal lipase-type" evidence="6">
    <location>
        <begin position="125"/>
        <end position="260"/>
    </location>
</feature>
<gene>
    <name evidence="7" type="ORF">CROQUDRAFT_36269</name>
</gene>
<dbReference type="Proteomes" id="UP000886653">
    <property type="component" value="Unassembled WGS sequence"/>
</dbReference>
<evidence type="ECO:0000313" key="7">
    <source>
        <dbReference type="EMBL" id="KAG0151758.1"/>
    </source>
</evidence>
<keyword evidence="1" id="KW-1015">Disulfide bond</keyword>
<keyword evidence="5" id="KW-0732">Signal</keyword>
<comment type="catalytic activity">
    <reaction evidence="4">
        <text>a monoacylglycerol + H2O = glycerol + a fatty acid + H(+)</text>
        <dbReference type="Rhea" id="RHEA:15245"/>
        <dbReference type="ChEBI" id="CHEBI:15377"/>
        <dbReference type="ChEBI" id="CHEBI:15378"/>
        <dbReference type="ChEBI" id="CHEBI:17408"/>
        <dbReference type="ChEBI" id="CHEBI:17754"/>
        <dbReference type="ChEBI" id="CHEBI:28868"/>
    </reaction>
</comment>
<dbReference type="AlphaFoldDB" id="A0A9P6NWR6"/>
<accession>A0A9P6NWR6</accession>
<dbReference type="InterPro" id="IPR051218">
    <property type="entry name" value="Sec_MonoDiacylglyc_Lipase"/>
</dbReference>
<evidence type="ECO:0000256" key="2">
    <source>
        <dbReference type="ARBA" id="ARBA00043996"/>
    </source>
</evidence>
<dbReference type="PANTHER" id="PTHR45856">
    <property type="entry name" value="ALPHA/BETA-HYDROLASES SUPERFAMILY PROTEIN"/>
    <property type="match status" value="1"/>
</dbReference>